<proteinExistence type="predicted"/>
<sequence>MIRFPLRLAAAAAAAALAAGCSVSDAPDHTTTDTSSGPVADTAPTDLRAEVISTHRMDPDSFTQGLTVVPADTADGDRIRILVSTGLRGASRIYTAWLDGDEIVSADIDDSLFGEGSAVSGPFIWQLTWTSGVVIKRDAHTLAELGRQHIAGEGWGLCYNDATGMLIQSDGSNRLRLRDPHTFADKGLLPPVTDGGAPVDNLNELDCGGEVIWANVWQQPLLVGIDPATGHVIHRVDLSALDPQTGHRDDVANGIARIPHTDRYLVTGKRWGVIYQVRFVPAG</sequence>
<dbReference type="GO" id="GO:0016603">
    <property type="term" value="F:glutaminyl-peptide cyclotransferase activity"/>
    <property type="evidence" value="ECO:0007669"/>
    <property type="project" value="InterPro"/>
</dbReference>
<dbReference type="RefSeq" id="WP_207279143.1">
    <property type="nucleotide sequence ID" value="NZ_JAFLEQ010000016.1"/>
</dbReference>
<reference evidence="3" key="1">
    <citation type="submission" date="2021-03" db="EMBL/GenBank/DDBJ databases">
        <authorList>
            <person name="Sun Q."/>
        </authorList>
    </citation>
    <scope>NUCLEOTIDE SEQUENCE</scope>
    <source>
        <strain evidence="3">CCM 8862</strain>
    </source>
</reference>
<feature type="signal peptide" evidence="2">
    <location>
        <begin position="1"/>
        <end position="26"/>
    </location>
</feature>
<dbReference type="PROSITE" id="PS51257">
    <property type="entry name" value="PROKAR_LIPOPROTEIN"/>
    <property type="match status" value="1"/>
</dbReference>
<dbReference type="PANTHER" id="PTHR31270:SF1">
    <property type="entry name" value="GLUTAMINYL-PEPTIDE CYCLOTRANSFERASE"/>
    <property type="match status" value="1"/>
</dbReference>
<organism evidence="3 4">
    <name type="scientific">Corynebacterium mendelii</name>
    <dbReference type="NCBI Taxonomy" id="2765362"/>
    <lineage>
        <taxon>Bacteria</taxon>
        <taxon>Bacillati</taxon>
        <taxon>Actinomycetota</taxon>
        <taxon>Actinomycetes</taxon>
        <taxon>Mycobacteriales</taxon>
        <taxon>Corynebacteriaceae</taxon>
        <taxon>Corynebacterium</taxon>
    </lineage>
</organism>
<keyword evidence="2" id="KW-0732">Signal</keyword>
<protein>
    <submittedName>
        <fullName evidence="3">Glutaminyl-peptide cyclotransferase</fullName>
    </submittedName>
</protein>
<feature type="chain" id="PRO_5036998541" evidence="2">
    <location>
        <begin position="27"/>
        <end position="283"/>
    </location>
</feature>
<evidence type="ECO:0000256" key="1">
    <source>
        <dbReference type="SAM" id="MobiDB-lite"/>
    </source>
</evidence>
<dbReference type="AlphaFoldDB" id="A0A939E1E3"/>
<dbReference type="Proteomes" id="UP000664332">
    <property type="component" value="Unassembled WGS sequence"/>
</dbReference>
<gene>
    <name evidence="3" type="ORF">JZY06_08545</name>
</gene>
<dbReference type="InterPro" id="IPR011044">
    <property type="entry name" value="Quino_amine_DH_bsu"/>
</dbReference>
<dbReference type="InterPro" id="IPR007788">
    <property type="entry name" value="QCT"/>
</dbReference>
<evidence type="ECO:0000313" key="4">
    <source>
        <dbReference type="Proteomes" id="UP000664332"/>
    </source>
</evidence>
<comment type="caution">
    <text evidence="3">The sequence shown here is derived from an EMBL/GenBank/DDBJ whole genome shotgun (WGS) entry which is preliminary data.</text>
</comment>
<keyword evidence="4" id="KW-1185">Reference proteome</keyword>
<dbReference type="Pfam" id="PF05096">
    <property type="entry name" value="Glu_cyclase_2"/>
    <property type="match status" value="1"/>
</dbReference>
<evidence type="ECO:0000313" key="3">
    <source>
        <dbReference type="EMBL" id="MBN9644654.1"/>
    </source>
</evidence>
<dbReference type="EMBL" id="JAFLEQ010000016">
    <property type="protein sequence ID" value="MBN9644654.1"/>
    <property type="molecule type" value="Genomic_DNA"/>
</dbReference>
<dbReference type="SUPFAM" id="SSF50969">
    <property type="entry name" value="YVTN repeat-like/Quinoprotein amine dehydrogenase"/>
    <property type="match status" value="1"/>
</dbReference>
<dbReference type="PANTHER" id="PTHR31270">
    <property type="entry name" value="GLUTAMINYL-PEPTIDE CYCLOTRANSFERASE"/>
    <property type="match status" value="1"/>
</dbReference>
<name>A0A939E1E3_9CORY</name>
<feature type="region of interest" description="Disordered" evidence="1">
    <location>
        <begin position="24"/>
        <end position="44"/>
    </location>
</feature>
<evidence type="ECO:0000256" key="2">
    <source>
        <dbReference type="SAM" id="SignalP"/>
    </source>
</evidence>
<accession>A0A939E1E3</accession>